<dbReference type="Pfam" id="PF22893">
    <property type="entry name" value="ULD_2"/>
    <property type="match status" value="1"/>
</dbReference>
<keyword evidence="3" id="KW-1185">Reference proteome</keyword>
<dbReference type="EMBL" id="KN833035">
    <property type="protein sequence ID" value="KIM76410.1"/>
    <property type="molecule type" value="Genomic_DNA"/>
</dbReference>
<dbReference type="InterPro" id="IPR054464">
    <property type="entry name" value="ULD_fung"/>
</dbReference>
<sequence>MFSHARQIDLRGSNITSVGGDQHNLHAQNIIIIDGSISEQERFQLLRNLVHHGPRSTSTPGISSQRKAIPPSHPLETESVGNVATHFIDNIKQLLIDFNCGLKEELQTLRQTLILAGLAIQTYEHTPLGPNLANTINPEIVQCCTVLQKIFDSIDSCHRGLSSTPIHDLWRRVWWWWSMDRQASWRSELFSHRMLIGGCLMALNSVSWTEFGNRLHAGRFPLMDFLSYLRQGPSFLRYIQVHTVLVVDHLGQNIPVPTMFCSSWKDFDYIIKGYCLKDRFGDRYVMRAWRLQERFSK</sequence>
<organism evidence="2 3">
    <name type="scientific">Piloderma croceum (strain F 1598)</name>
    <dbReference type="NCBI Taxonomy" id="765440"/>
    <lineage>
        <taxon>Eukaryota</taxon>
        <taxon>Fungi</taxon>
        <taxon>Dikarya</taxon>
        <taxon>Basidiomycota</taxon>
        <taxon>Agaricomycotina</taxon>
        <taxon>Agaricomycetes</taxon>
        <taxon>Agaricomycetidae</taxon>
        <taxon>Atheliales</taxon>
        <taxon>Atheliaceae</taxon>
        <taxon>Piloderma</taxon>
    </lineage>
</organism>
<dbReference type="OrthoDB" id="3055369at2759"/>
<dbReference type="InParanoid" id="A0A0C3EV53"/>
<gene>
    <name evidence="2" type="ORF">PILCRDRAFT_649108</name>
</gene>
<reference evidence="2 3" key="1">
    <citation type="submission" date="2014-04" db="EMBL/GenBank/DDBJ databases">
        <authorList>
            <consortium name="DOE Joint Genome Institute"/>
            <person name="Kuo A."/>
            <person name="Tarkka M."/>
            <person name="Buscot F."/>
            <person name="Kohler A."/>
            <person name="Nagy L.G."/>
            <person name="Floudas D."/>
            <person name="Copeland A."/>
            <person name="Barry K.W."/>
            <person name="Cichocki N."/>
            <person name="Veneault-Fourrey C."/>
            <person name="LaButti K."/>
            <person name="Lindquist E.A."/>
            <person name="Lipzen A."/>
            <person name="Lundell T."/>
            <person name="Morin E."/>
            <person name="Murat C."/>
            <person name="Sun H."/>
            <person name="Tunlid A."/>
            <person name="Henrissat B."/>
            <person name="Grigoriev I.V."/>
            <person name="Hibbett D.S."/>
            <person name="Martin F."/>
            <person name="Nordberg H.P."/>
            <person name="Cantor M.N."/>
            <person name="Hua S.X."/>
        </authorList>
    </citation>
    <scope>NUCLEOTIDE SEQUENCE [LARGE SCALE GENOMIC DNA]</scope>
    <source>
        <strain evidence="2 3">F 1598</strain>
    </source>
</reference>
<reference evidence="3" key="2">
    <citation type="submission" date="2015-01" db="EMBL/GenBank/DDBJ databases">
        <title>Evolutionary Origins and Diversification of the Mycorrhizal Mutualists.</title>
        <authorList>
            <consortium name="DOE Joint Genome Institute"/>
            <consortium name="Mycorrhizal Genomics Consortium"/>
            <person name="Kohler A."/>
            <person name="Kuo A."/>
            <person name="Nagy L.G."/>
            <person name="Floudas D."/>
            <person name="Copeland A."/>
            <person name="Barry K.W."/>
            <person name="Cichocki N."/>
            <person name="Veneault-Fourrey C."/>
            <person name="LaButti K."/>
            <person name="Lindquist E.A."/>
            <person name="Lipzen A."/>
            <person name="Lundell T."/>
            <person name="Morin E."/>
            <person name="Murat C."/>
            <person name="Riley R."/>
            <person name="Ohm R."/>
            <person name="Sun H."/>
            <person name="Tunlid A."/>
            <person name="Henrissat B."/>
            <person name="Grigoriev I.V."/>
            <person name="Hibbett D.S."/>
            <person name="Martin F."/>
        </authorList>
    </citation>
    <scope>NUCLEOTIDE SEQUENCE [LARGE SCALE GENOMIC DNA]</scope>
    <source>
        <strain evidence="3">F 1598</strain>
    </source>
</reference>
<protein>
    <recommendedName>
        <fullName evidence="1">Ubiquitin-like domain-containing protein</fullName>
    </recommendedName>
</protein>
<dbReference type="Proteomes" id="UP000054166">
    <property type="component" value="Unassembled WGS sequence"/>
</dbReference>
<dbReference type="AlphaFoldDB" id="A0A0C3EV53"/>
<proteinExistence type="predicted"/>
<evidence type="ECO:0000313" key="3">
    <source>
        <dbReference type="Proteomes" id="UP000054166"/>
    </source>
</evidence>
<accession>A0A0C3EV53</accession>
<name>A0A0C3EV53_PILCF</name>
<feature type="domain" description="Ubiquitin-like" evidence="1">
    <location>
        <begin position="242"/>
        <end position="287"/>
    </location>
</feature>
<dbReference type="HOGENOM" id="CLU_1016040_0_0_1"/>
<evidence type="ECO:0000313" key="2">
    <source>
        <dbReference type="EMBL" id="KIM76410.1"/>
    </source>
</evidence>
<evidence type="ECO:0000259" key="1">
    <source>
        <dbReference type="Pfam" id="PF22893"/>
    </source>
</evidence>